<keyword evidence="3" id="KW-1133">Transmembrane helix</keyword>
<dbReference type="InterPro" id="IPR029040">
    <property type="entry name" value="RPABC4/Spt4"/>
</dbReference>
<dbReference type="AlphaFoldDB" id="W1YBL2"/>
<evidence type="ECO:0000256" key="1">
    <source>
        <dbReference type="ARBA" id="ARBA00004127"/>
    </source>
</evidence>
<accession>W1YBL2</accession>
<dbReference type="Pfam" id="PF06803">
    <property type="entry name" value="DUF1232"/>
    <property type="match status" value="1"/>
</dbReference>
<gene>
    <name evidence="6" type="ORF">Q604_UNBC07371G0003</name>
</gene>
<proteinExistence type="predicted"/>
<organism evidence="6">
    <name type="scientific">human gut metagenome</name>
    <dbReference type="NCBI Taxonomy" id="408170"/>
    <lineage>
        <taxon>unclassified sequences</taxon>
        <taxon>metagenomes</taxon>
        <taxon>organismal metagenomes</taxon>
    </lineage>
</organism>
<comment type="subcellular location">
    <subcellularLocation>
        <location evidence="1">Endomembrane system</location>
        <topology evidence="1">Multi-pass membrane protein</topology>
    </subcellularLocation>
</comment>
<dbReference type="SUPFAM" id="SSF63393">
    <property type="entry name" value="RNA polymerase subunits"/>
    <property type="match status" value="1"/>
</dbReference>
<evidence type="ECO:0000313" key="6">
    <source>
        <dbReference type="EMBL" id="ETJ38534.1"/>
    </source>
</evidence>
<comment type="caution">
    <text evidence="6">The sequence shown here is derived from an EMBL/GenBank/DDBJ whole genome shotgun (WGS) entry which is preliminary data.</text>
</comment>
<evidence type="ECO:0000256" key="3">
    <source>
        <dbReference type="ARBA" id="ARBA00022989"/>
    </source>
</evidence>
<feature type="domain" description="DUF1232" evidence="5">
    <location>
        <begin position="99"/>
        <end position="135"/>
    </location>
</feature>
<reference evidence="6" key="1">
    <citation type="submission" date="2013-12" db="EMBL/GenBank/DDBJ databases">
        <title>A Varibaculum cambriense genome reconstructed from a premature infant gut community with otherwise low bacterial novelty that shifts toward anaerobic metabolism during the third week of life.</title>
        <authorList>
            <person name="Brown C.T."/>
            <person name="Sharon I."/>
            <person name="Thomas B.C."/>
            <person name="Castelle C.J."/>
            <person name="Morowitz M.J."/>
            <person name="Banfield J.F."/>
        </authorList>
    </citation>
    <scope>NUCLEOTIDE SEQUENCE</scope>
</reference>
<sequence>MGEKRLKYICINCNEEFEINRSQLTMCPYCNCETIEKNKYDKMKQSLEDINYSEEDYNRVLDEEFKVYEKAKDTPLEKVIEDIKAMYELIKDPRAALKAKAIAVIALLYVANPIDIIPDALPIFGLVDDAGIVMFAVKSIGDALNQYKEKIKEKLKVKKSNTTVLYQLKQNLDEDQTIGKYKKNLLIWDIPVSKKNNLYANLISGKIINGNEVYLLNNYINTCLIPVNNFDKYISDSIFNEAIVVFKALGVKRIVYTKKTMTTSNKRDIKELRAHNIADLEMCLTLDDTLKEEFTDESVFEKTDLSHSLQNTEFIDKLVWYFSESSIVDESVFRERFENGLLSKKILKELDYTSILDINDRFDIKKYCDINYNENISLYSKVSWNIEVEYYSLSDIDSEKLKFIYNKIIHRMEKRKNELIQDN</sequence>
<evidence type="ECO:0000259" key="5">
    <source>
        <dbReference type="Pfam" id="PF06803"/>
    </source>
</evidence>
<name>W1YBL2_9ZZZZ</name>
<keyword evidence="2" id="KW-0812">Transmembrane</keyword>
<keyword evidence="4" id="KW-0472">Membrane</keyword>
<evidence type="ECO:0000256" key="2">
    <source>
        <dbReference type="ARBA" id="ARBA00022692"/>
    </source>
</evidence>
<dbReference type="EMBL" id="AZMM01007371">
    <property type="protein sequence ID" value="ETJ38534.1"/>
    <property type="molecule type" value="Genomic_DNA"/>
</dbReference>
<evidence type="ECO:0000256" key="4">
    <source>
        <dbReference type="ARBA" id="ARBA00023136"/>
    </source>
</evidence>
<dbReference type="InterPro" id="IPR010652">
    <property type="entry name" value="DUF1232"/>
</dbReference>
<dbReference type="GO" id="GO:0012505">
    <property type="term" value="C:endomembrane system"/>
    <property type="evidence" value="ECO:0007669"/>
    <property type="project" value="UniProtKB-SubCell"/>
</dbReference>
<protein>
    <recommendedName>
        <fullName evidence="5">DUF1232 domain-containing protein</fullName>
    </recommendedName>
</protein>